<protein>
    <recommendedName>
        <fullName evidence="4">Glycosyltransferase 2-like domain-containing protein</fullName>
    </recommendedName>
</protein>
<dbReference type="Proteomes" id="UP001530377">
    <property type="component" value="Unassembled WGS sequence"/>
</dbReference>
<sequence length="696" mass="75918">MSTSRRCPRPIVRACDDVRSNGTSSSSSSFGPSSPLASSTYGGGRVGTEEEEDGGGGISNASPSPDRNRRPGGGDDGTTMPTSTPLDGSTTGRHYHLTILIPAYNERRRIGDTLSTYMNYLRNAPVYRHRHPAGGGGGGSDGVRSTSSFRSGYTISGSARILVIDDGSRDGTANFIDGGSWRRTESSSDDDDDEDRRRRANDDNCWTVDENVTIISLPNNSGKGAAIERGMAELPPSIITGSCHDGGTNSWGRTMSVVLVADADGSGDISCIDDMLRCMEEMLSTRGDEGPPIASDRYAFDQPPAVVVGRRNYLVPKSPTRALLSWGFKTCLSIIFIGCDLGVMDTQCGFKLMTNSAGKVLYNKLNLRRWTHDVEVIHRARVIGIPVGQCSVPWVDKDGSKLVTNKRDAVIVSLAMLGEIANMRTSPSPWSSGMWRITLDFGKNEESPDRKDESRLTNRLANDWGSNGGRLALSFELLATSDTNGSENKSARAWLGGEPTGTVECISHATTNDGGRYCASYVNERGQQYLLLLQSNAFRTQQYISGITTLLPYQYAMESAQRLLEDKLNHDTGDRRLDGKDLFETLGGYRDIAELVAARDARRKEWAEIEGFLPKLVNIDVSQEVDVGKLVEDENRWGVWPGDTELMTVERGLILAVVEKEKSIASMFPFMQQDGAADTVVVGKWSLVPIFDDHLE</sequence>
<dbReference type="InterPro" id="IPR029044">
    <property type="entry name" value="Nucleotide-diphossugar_trans"/>
</dbReference>
<evidence type="ECO:0000256" key="1">
    <source>
        <dbReference type="SAM" id="MobiDB-lite"/>
    </source>
</evidence>
<dbReference type="EMBL" id="JALLPB020000107">
    <property type="protein sequence ID" value="KAL3817351.1"/>
    <property type="molecule type" value="Genomic_DNA"/>
</dbReference>
<feature type="compositionally biased region" description="Low complexity" evidence="1">
    <location>
        <begin position="20"/>
        <end position="40"/>
    </location>
</feature>
<comment type="caution">
    <text evidence="2">The sequence shown here is derived from an EMBL/GenBank/DDBJ whole genome shotgun (WGS) entry which is preliminary data.</text>
</comment>
<accession>A0ABD3RYT9</accession>
<dbReference type="Gene3D" id="3.90.550.10">
    <property type="entry name" value="Spore Coat Polysaccharide Biosynthesis Protein SpsA, Chain A"/>
    <property type="match status" value="1"/>
</dbReference>
<reference evidence="2 3" key="1">
    <citation type="submission" date="2024-10" db="EMBL/GenBank/DDBJ databases">
        <title>Updated reference genomes for cyclostephanoid diatoms.</title>
        <authorList>
            <person name="Roberts W.R."/>
            <person name="Alverson A.J."/>
        </authorList>
    </citation>
    <scope>NUCLEOTIDE SEQUENCE [LARGE SCALE GENOMIC DNA]</scope>
    <source>
        <strain evidence="2 3">AJA228-03</strain>
    </source>
</reference>
<name>A0ABD3RYT9_9STRA</name>
<organism evidence="2 3">
    <name type="scientific">Cyclostephanos tholiformis</name>
    <dbReference type="NCBI Taxonomy" id="382380"/>
    <lineage>
        <taxon>Eukaryota</taxon>
        <taxon>Sar</taxon>
        <taxon>Stramenopiles</taxon>
        <taxon>Ochrophyta</taxon>
        <taxon>Bacillariophyta</taxon>
        <taxon>Coscinodiscophyceae</taxon>
        <taxon>Thalassiosirophycidae</taxon>
        <taxon>Stephanodiscales</taxon>
        <taxon>Stephanodiscaceae</taxon>
        <taxon>Cyclostephanos</taxon>
    </lineage>
</organism>
<gene>
    <name evidence="2" type="ORF">ACHAXA_004477</name>
</gene>
<dbReference type="SUPFAM" id="SSF53448">
    <property type="entry name" value="Nucleotide-diphospho-sugar transferases"/>
    <property type="match status" value="1"/>
</dbReference>
<feature type="region of interest" description="Disordered" evidence="1">
    <location>
        <begin position="174"/>
        <end position="199"/>
    </location>
</feature>
<dbReference type="PANTHER" id="PTHR10859">
    <property type="entry name" value="GLYCOSYL TRANSFERASE"/>
    <property type="match status" value="1"/>
</dbReference>
<proteinExistence type="predicted"/>
<evidence type="ECO:0000313" key="3">
    <source>
        <dbReference type="Proteomes" id="UP001530377"/>
    </source>
</evidence>
<evidence type="ECO:0000313" key="2">
    <source>
        <dbReference type="EMBL" id="KAL3817351.1"/>
    </source>
</evidence>
<keyword evidence="3" id="KW-1185">Reference proteome</keyword>
<evidence type="ECO:0008006" key="4">
    <source>
        <dbReference type="Google" id="ProtNLM"/>
    </source>
</evidence>
<feature type="region of interest" description="Disordered" evidence="1">
    <location>
        <begin position="1"/>
        <end position="92"/>
    </location>
</feature>
<dbReference type="AlphaFoldDB" id="A0ABD3RYT9"/>
<dbReference type="PANTHER" id="PTHR10859:SF91">
    <property type="entry name" value="DOLICHYL-PHOSPHATE BETA-GLUCOSYLTRANSFERASE"/>
    <property type="match status" value="1"/>
</dbReference>